<dbReference type="Proteomes" id="UP001335720">
    <property type="component" value="Chromosome"/>
</dbReference>
<gene>
    <name evidence="1" type="ORF">RsTaC01_1112</name>
</gene>
<dbReference type="PANTHER" id="PTHR46658">
    <property type="entry name" value="CYS OR MET METABOLISM PYRIDOXAL-PHOSPHATE-DEPENDENT ENZYME"/>
    <property type="match status" value="1"/>
</dbReference>
<dbReference type="KEGG" id="ptrh:RsTaC01_1112"/>
<reference evidence="1" key="1">
    <citation type="journal article" date="2023" name="ISME J.">
        <title>Emergence of putative energy parasites within Clostridia revealed by genome analysis of a novel endosymbiotic clade.</title>
        <authorList>
            <person name="Takahashi K."/>
            <person name="Kuwahara H."/>
            <person name="Horikawa Y."/>
            <person name="Izawa K."/>
            <person name="Kato D."/>
            <person name="Inagaki T."/>
            <person name="Yuki M."/>
            <person name="Ohkuma M."/>
            <person name="Hongoh Y."/>
        </authorList>
    </citation>
    <scope>NUCLEOTIDE SEQUENCE</scope>
    <source>
        <strain evidence="1">RsTa-C01</strain>
    </source>
</reference>
<dbReference type="Pfam" id="PF06838">
    <property type="entry name" value="Met_gamma_lyase"/>
    <property type="match status" value="1"/>
</dbReference>
<dbReference type="Gene3D" id="3.40.640.10">
    <property type="entry name" value="Type I PLP-dependent aspartate aminotransferase-like (Major domain)"/>
    <property type="match status" value="1"/>
</dbReference>
<dbReference type="Gene3D" id="3.90.1150.60">
    <property type="entry name" value="Methioning gamme-lyase, C-terminal domain"/>
    <property type="match status" value="1"/>
</dbReference>
<proteinExistence type="predicted"/>
<accession>A0AA48I574</accession>
<dbReference type="EMBL" id="AP027925">
    <property type="protein sequence ID" value="BED93142.1"/>
    <property type="molecule type" value="Genomic_DNA"/>
</dbReference>
<dbReference type="AlphaFoldDB" id="A0AA48I574"/>
<protein>
    <submittedName>
        <fullName evidence="1">Methionine gamma-lyase family protein</fullName>
    </submittedName>
</protein>
<dbReference type="PANTHER" id="PTHR46658:SF1">
    <property type="entry name" value="CYS OR MET METABOLISM PYRIDOXAL-PHOSPHATE-DEPENDENT ENZYME"/>
    <property type="match status" value="1"/>
</dbReference>
<evidence type="ECO:0000313" key="1">
    <source>
        <dbReference type="EMBL" id="BED93142.1"/>
    </source>
</evidence>
<dbReference type="InterPro" id="IPR015424">
    <property type="entry name" value="PyrdxlP-dep_Trfase"/>
</dbReference>
<dbReference type="InterPro" id="IPR015421">
    <property type="entry name" value="PyrdxlP-dep_Trfase_major"/>
</dbReference>
<organism evidence="1">
    <name type="scientific">Candidatus Paraimprobicoccus trichonymphae</name>
    <dbReference type="NCBI Taxonomy" id="3033793"/>
    <lineage>
        <taxon>Bacteria</taxon>
        <taxon>Bacillati</taxon>
        <taxon>Bacillota</taxon>
        <taxon>Clostridia</taxon>
        <taxon>Candidatus Paraimprobicoccus</taxon>
    </lineage>
</organism>
<name>A0AA48I574_9FIRM</name>
<sequence length="393" mass="44657">MRKCKTYFQKVEEITEFNQQRVLKEFINLKVSESHFSETTGYGYDDIGRKKLEELFSKVFNTEDSLVRHSFASGTHAINTALFGVLRPGDKILCVTGKPYETLYSIIKKNQDNIGSLKDFKIDFEYVNLDYKIIKNKICKNKFKVFYVQRSYGYNLKEILDVCKIEKLINFLRLHSPNSIIILDNCYGEFVEKSEPNADLMVGSLIKNPGGGIATSGAYISGKKNLIKLCSYRFTSPGIGKEIGASLNQNRKLFMGLFNSPHVVGEAMKTMIFTACIFELLDFEVYPKYNSLRTDIIQSIKFKNKDLLVKFCQNIQKNSPVDSFVVPEAWNMPGYDCKVIMASGSFTSGSSIELSVDAPIKKPYIAFLQGGLNFHSAKFTILRAISETIYKKY</sequence>
<dbReference type="SUPFAM" id="SSF53383">
    <property type="entry name" value="PLP-dependent transferases"/>
    <property type="match status" value="1"/>
</dbReference>
<dbReference type="InterPro" id="IPR009651">
    <property type="entry name" value="Met_g_lyase_put"/>
</dbReference>